<dbReference type="STRING" id="246786.GS18_0216240"/>
<evidence type="ECO:0000313" key="2">
    <source>
        <dbReference type="EMBL" id="KEZ48964.1"/>
    </source>
</evidence>
<dbReference type="AlphaFoldDB" id="A0A084GNQ2"/>
<evidence type="ECO:0000313" key="3">
    <source>
        <dbReference type="Proteomes" id="UP000028549"/>
    </source>
</evidence>
<reference evidence="2 3" key="1">
    <citation type="journal article" date="2005" name="Int. J. Syst. Evol. Microbiol.">
        <title>Bacillus cibi sp. nov., isolated from jeotgal, a traditional Korean fermented seafood.</title>
        <authorList>
            <person name="Yoon J.H."/>
            <person name="Lee C.H."/>
            <person name="Oh T.K."/>
        </authorList>
    </citation>
    <scope>NUCLEOTIDE SEQUENCE [LARGE SCALE GENOMIC DNA]</scope>
    <source>
        <strain evidence="2 3">DSM 16189</strain>
    </source>
</reference>
<dbReference type="Gene3D" id="1.10.287.1060">
    <property type="entry name" value="ESAT-6-like"/>
    <property type="match status" value="1"/>
</dbReference>
<dbReference type="Proteomes" id="UP000028549">
    <property type="component" value="Unassembled WGS sequence"/>
</dbReference>
<dbReference type="OrthoDB" id="4978934at2"/>
<sequence>MSGIIRVTPAELVDMSKRYSNEGGELGLLIGRLDSMIGQLQAMWEGEASNAFRDQYEELKPSFVQMQNLVEDISRQLDKTAHALQEADANIAGQIRG</sequence>
<comment type="caution">
    <text evidence="2">The sequence shown here is derived from an EMBL/GenBank/DDBJ whole genome shotgun (WGS) entry which is preliminary data.</text>
</comment>
<comment type="similarity">
    <text evidence="1">Belongs to the WXG100 family.</text>
</comment>
<gene>
    <name evidence="2" type="ORF">GS18_0216240</name>
</gene>
<dbReference type="EMBL" id="JNVC02000013">
    <property type="protein sequence ID" value="KEZ48964.1"/>
    <property type="molecule type" value="Genomic_DNA"/>
</dbReference>
<dbReference type="RefSeq" id="WP_029283120.1">
    <property type="nucleotide sequence ID" value="NZ_CANLZQ010000003.1"/>
</dbReference>
<keyword evidence="3" id="KW-1185">Reference proteome</keyword>
<dbReference type="InterPro" id="IPR010310">
    <property type="entry name" value="T7SS_ESAT-6-like"/>
</dbReference>
<protein>
    <recommendedName>
        <fullName evidence="1">ESAT-6-like protein</fullName>
    </recommendedName>
</protein>
<proteinExistence type="inferred from homology"/>
<dbReference type="NCBIfam" id="TIGR03930">
    <property type="entry name" value="WXG100_ESAT6"/>
    <property type="match status" value="1"/>
</dbReference>
<dbReference type="SUPFAM" id="SSF140453">
    <property type="entry name" value="EsxAB dimer-like"/>
    <property type="match status" value="1"/>
</dbReference>
<evidence type="ECO:0000256" key="1">
    <source>
        <dbReference type="RuleBase" id="RU362001"/>
    </source>
</evidence>
<dbReference type="Pfam" id="PF06013">
    <property type="entry name" value="WXG100"/>
    <property type="match status" value="1"/>
</dbReference>
<accession>A0A084GNQ2</accession>
<name>A0A084GNQ2_METID</name>
<organism evidence="2 3">
    <name type="scientific">Metabacillus indicus</name>
    <name type="common">Bacillus indicus</name>
    <dbReference type="NCBI Taxonomy" id="246786"/>
    <lineage>
        <taxon>Bacteria</taxon>
        <taxon>Bacillati</taxon>
        <taxon>Bacillota</taxon>
        <taxon>Bacilli</taxon>
        <taxon>Bacillales</taxon>
        <taxon>Bacillaceae</taxon>
        <taxon>Metabacillus</taxon>
    </lineage>
</organism>
<dbReference type="InterPro" id="IPR036689">
    <property type="entry name" value="ESAT-6-like_sf"/>
</dbReference>